<evidence type="ECO:0000256" key="6">
    <source>
        <dbReference type="ARBA" id="ARBA00022989"/>
    </source>
</evidence>
<evidence type="ECO:0000256" key="7">
    <source>
        <dbReference type="ARBA" id="ARBA00023136"/>
    </source>
</evidence>
<proteinExistence type="inferred from homology"/>
<evidence type="ECO:0000256" key="3">
    <source>
        <dbReference type="ARBA" id="ARBA00022448"/>
    </source>
</evidence>
<evidence type="ECO:0000259" key="9">
    <source>
        <dbReference type="PROSITE" id="PS51012"/>
    </source>
</evidence>
<dbReference type="PANTHER" id="PTHR30294">
    <property type="entry name" value="MEMBRANE COMPONENT OF ABC TRANSPORTER YHHJ-RELATED"/>
    <property type="match status" value="1"/>
</dbReference>
<feature type="transmembrane region" description="Helical" evidence="8">
    <location>
        <begin position="20"/>
        <end position="45"/>
    </location>
</feature>
<accession>A0ABU5C4E7</accession>
<reference evidence="10 11" key="1">
    <citation type="submission" date="2023-10" db="EMBL/GenBank/DDBJ databases">
        <title>Virgibacillus halophilus 5B73C genome.</title>
        <authorList>
            <person name="Miliotis G."/>
            <person name="Sengupta P."/>
            <person name="Hameed A."/>
            <person name="Chuvochina M."/>
            <person name="Mcdonagh F."/>
            <person name="Simpson A.C."/>
            <person name="Singh N.K."/>
            <person name="Rekha P.D."/>
            <person name="Raman K."/>
            <person name="Hugenholtz P."/>
            <person name="Venkateswaran K."/>
        </authorList>
    </citation>
    <scope>NUCLEOTIDE SEQUENCE [LARGE SCALE GENOMIC DNA]</scope>
    <source>
        <strain evidence="10 11">5B73C</strain>
    </source>
</reference>
<evidence type="ECO:0000313" key="10">
    <source>
        <dbReference type="EMBL" id="MDY0394188.1"/>
    </source>
</evidence>
<keyword evidence="6 8" id="KW-1133">Transmembrane helix</keyword>
<comment type="subcellular location">
    <subcellularLocation>
        <location evidence="1 8">Cell membrane</location>
        <topology evidence="1 8">Multi-pass membrane protein</topology>
    </subcellularLocation>
</comment>
<keyword evidence="4 8" id="KW-1003">Cell membrane</keyword>
<keyword evidence="3 8" id="KW-0813">Transport</keyword>
<dbReference type="PROSITE" id="PS51012">
    <property type="entry name" value="ABC_TM2"/>
    <property type="match status" value="1"/>
</dbReference>
<comment type="caution">
    <text evidence="10">The sequence shown here is derived from an EMBL/GenBank/DDBJ whole genome shotgun (WGS) entry which is preliminary data.</text>
</comment>
<evidence type="ECO:0000256" key="4">
    <source>
        <dbReference type="ARBA" id="ARBA00022475"/>
    </source>
</evidence>
<dbReference type="InterPro" id="IPR051449">
    <property type="entry name" value="ABC-2_transporter_component"/>
</dbReference>
<keyword evidence="5 8" id="KW-0812">Transmembrane</keyword>
<comment type="caution">
    <text evidence="8">Lacks conserved residue(s) required for the propagation of feature annotation.</text>
</comment>
<feature type="transmembrane region" description="Helical" evidence="8">
    <location>
        <begin position="91"/>
        <end position="110"/>
    </location>
</feature>
<keyword evidence="11" id="KW-1185">Reference proteome</keyword>
<feature type="transmembrane region" description="Helical" evidence="8">
    <location>
        <begin position="57"/>
        <end position="79"/>
    </location>
</feature>
<evidence type="ECO:0000313" key="11">
    <source>
        <dbReference type="Proteomes" id="UP001281447"/>
    </source>
</evidence>
<sequence length="170" mass="19267">MRERTQGTLERLLAMPIKRYEIVGGYFLGFGIFVIVQSVLVVLYSVLVLDIYMVGQLWEVLIVAVLLALSALGLGTLLSTYANNEFQVMQFIPIVIVPQIFFAGIFHFGYDWLEQIGKMMPLHYGADALREIMIRGQHLTDVWVDLTVICGLAILFVLLNIAALKKYRKL</sequence>
<comment type="similarity">
    <text evidence="2 8">Belongs to the ABC-2 integral membrane protein family.</text>
</comment>
<dbReference type="EMBL" id="JAWDIP010000003">
    <property type="protein sequence ID" value="MDY0394188.1"/>
    <property type="molecule type" value="Genomic_DNA"/>
</dbReference>
<keyword evidence="7 8" id="KW-0472">Membrane</keyword>
<feature type="domain" description="ABC transmembrane type-2" evidence="9">
    <location>
        <begin position="1"/>
        <end position="167"/>
    </location>
</feature>
<name>A0ABU5C4E7_9BACI</name>
<dbReference type="InterPro" id="IPR013525">
    <property type="entry name" value="ABC2_TM"/>
</dbReference>
<dbReference type="PANTHER" id="PTHR30294:SF38">
    <property type="entry name" value="TRANSPORT PERMEASE PROTEIN"/>
    <property type="match status" value="1"/>
</dbReference>
<dbReference type="Proteomes" id="UP001281447">
    <property type="component" value="Unassembled WGS sequence"/>
</dbReference>
<feature type="transmembrane region" description="Helical" evidence="8">
    <location>
        <begin position="142"/>
        <end position="164"/>
    </location>
</feature>
<evidence type="ECO:0000256" key="5">
    <source>
        <dbReference type="ARBA" id="ARBA00022692"/>
    </source>
</evidence>
<organism evidence="10 11">
    <name type="scientific">Tigheibacillus halophilus</name>
    <dbReference type="NCBI Taxonomy" id="361280"/>
    <lineage>
        <taxon>Bacteria</taxon>
        <taxon>Bacillati</taxon>
        <taxon>Bacillota</taxon>
        <taxon>Bacilli</taxon>
        <taxon>Bacillales</taxon>
        <taxon>Bacillaceae</taxon>
        <taxon>Tigheibacillus</taxon>
    </lineage>
</organism>
<dbReference type="Pfam" id="PF01061">
    <property type="entry name" value="ABC2_membrane"/>
    <property type="match status" value="1"/>
</dbReference>
<evidence type="ECO:0000256" key="1">
    <source>
        <dbReference type="ARBA" id="ARBA00004651"/>
    </source>
</evidence>
<protein>
    <recommendedName>
        <fullName evidence="8">Transport permease protein</fullName>
    </recommendedName>
</protein>
<evidence type="ECO:0000256" key="2">
    <source>
        <dbReference type="ARBA" id="ARBA00007783"/>
    </source>
</evidence>
<gene>
    <name evidence="10" type="ORF">RWE15_06445</name>
</gene>
<evidence type="ECO:0000256" key="8">
    <source>
        <dbReference type="RuleBase" id="RU361157"/>
    </source>
</evidence>
<dbReference type="InterPro" id="IPR047817">
    <property type="entry name" value="ABC2_TM_bact-type"/>
</dbReference>